<accession>A0A7N6BZ53</accession>
<feature type="region of interest" description="Disordered" evidence="6">
    <location>
        <begin position="374"/>
        <end position="479"/>
    </location>
</feature>
<reference evidence="8" key="3">
    <citation type="submission" date="2025-09" db="UniProtKB">
        <authorList>
            <consortium name="Ensembl"/>
        </authorList>
    </citation>
    <scope>IDENTIFICATION</scope>
</reference>
<feature type="compositionally biased region" description="Low complexity" evidence="6">
    <location>
        <begin position="396"/>
        <end position="411"/>
    </location>
</feature>
<comment type="subcellular location">
    <subcellularLocation>
        <location evidence="2">Chromosome</location>
        <location evidence="2">Telomere</location>
    </subcellularLocation>
    <subcellularLocation>
        <location evidence="1">Nucleus</location>
    </subcellularLocation>
</comment>
<dbReference type="OrthoDB" id="8933114at2759"/>
<proteinExistence type="predicted"/>
<keyword evidence="4" id="KW-0779">Telomere</keyword>
<dbReference type="GO" id="GO:0016233">
    <property type="term" value="P:telomere capping"/>
    <property type="evidence" value="ECO:0007669"/>
    <property type="project" value="InterPro"/>
</dbReference>
<name>A0A7N6BZ53_ANATE</name>
<reference evidence="8" key="1">
    <citation type="submission" date="2021-04" db="EMBL/GenBank/DDBJ databases">
        <authorList>
            <consortium name="Wellcome Sanger Institute Data Sharing"/>
        </authorList>
    </citation>
    <scope>NUCLEOTIDE SEQUENCE [LARGE SCALE GENOMIC DNA]</scope>
</reference>
<feature type="region of interest" description="Disordered" evidence="6">
    <location>
        <begin position="331"/>
        <end position="360"/>
    </location>
</feature>
<dbReference type="Proteomes" id="UP000265040">
    <property type="component" value="Chromosome 6"/>
</dbReference>
<dbReference type="GO" id="GO:0032211">
    <property type="term" value="P:negative regulation of telomere maintenance via telomerase"/>
    <property type="evidence" value="ECO:0007669"/>
    <property type="project" value="TreeGrafter"/>
</dbReference>
<dbReference type="InParanoid" id="A0A7N6BZ53"/>
<dbReference type="GO" id="GO:0007004">
    <property type="term" value="P:telomere maintenance via telomerase"/>
    <property type="evidence" value="ECO:0007669"/>
    <property type="project" value="InterPro"/>
</dbReference>
<keyword evidence="3" id="KW-0158">Chromosome</keyword>
<dbReference type="PANTHER" id="PTHR14487:SF3">
    <property type="entry name" value="ADRENOCORTICAL DYSPLASIA PROTEIN HOMOLOG"/>
    <property type="match status" value="1"/>
</dbReference>
<evidence type="ECO:0000256" key="4">
    <source>
        <dbReference type="ARBA" id="ARBA00022895"/>
    </source>
</evidence>
<reference evidence="8" key="2">
    <citation type="submission" date="2025-08" db="UniProtKB">
        <authorList>
            <consortium name="Ensembl"/>
        </authorList>
    </citation>
    <scope>IDENTIFICATION</scope>
</reference>
<keyword evidence="5" id="KW-0539">Nucleus</keyword>
<feature type="compositionally biased region" description="Basic and acidic residues" evidence="6">
    <location>
        <begin position="427"/>
        <end position="446"/>
    </location>
</feature>
<dbReference type="InterPro" id="IPR019437">
    <property type="entry name" value="TPP1/Est3"/>
</dbReference>
<evidence type="ECO:0000259" key="7">
    <source>
        <dbReference type="Pfam" id="PF10341"/>
    </source>
</evidence>
<dbReference type="PANTHER" id="PTHR14487">
    <property type="entry name" value="ADRENOCORTICAL DYSPLASIA PROTEIN ACD"/>
    <property type="match status" value="1"/>
</dbReference>
<feature type="domain" description="Shelterin complex subunit TPP1/Est3" evidence="7">
    <location>
        <begin position="9"/>
        <end position="154"/>
    </location>
</feature>
<dbReference type="Gene3D" id="2.40.50.960">
    <property type="match status" value="1"/>
</dbReference>
<evidence type="ECO:0000256" key="3">
    <source>
        <dbReference type="ARBA" id="ARBA00022454"/>
    </source>
</evidence>
<dbReference type="Pfam" id="PF10341">
    <property type="entry name" value="TPP1"/>
    <property type="match status" value="1"/>
</dbReference>
<evidence type="ECO:0000313" key="8">
    <source>
        <dbReference type="Ensembl" id="ENSATEP00000070268.1"/>
    </source>
</evidence>
<dbReference type="GO" id="GO:0042162">
    <property type="term" value="F:telomeric DNA binding"/>
    <property type="evidence" value="ECO:0007669"/>
    <property type="project" value="InterPro"/>
</dbReference>
<evidence type="ECO:0000256" key="1">
    <source>
        <dbReference type="ARBA" id="ARBA00004123"/>
    </source>
</evidence>
<organism evidence="8 9">
    <name type="scientific">Anabas testudineus</name>
    <name type="common">Climbing perch</name>
    <name type="synonym">Anthias testudineus</name>
    <dbReference type="NCBI Taxonomy" id="64144"/>
    <lineage>
        <taxon>Eukaryota</taxon>
        <taxon>Metazoa</taxon>
        <taxon>Chordata</taxon>
        <taxon>Craniata</taxon>
        <taxon>Vertebrata</taxon>
        <taxon>Euteleostomi</taxon>
        <taxon>Actinopterygii</taxon>
        <taxon>Neopterygii</taxon>
        <taxon>Teleostei</taxon>
        <taxon>Neoteleostei</taxon>
        <taxon>Acanthomorphata</taxon>
        <taxon>Anabantaria</taxon>
        <taxon>Anabantiformes</taxon>
        <taxon>Anabantoidei</taxon>
        <taxon>Anabantidae</taxon>
        <taxon>Anabas</taxon>
    </lineage>
</organism>
<sequence length="556" mass="61015">MPRPPRNKLSPWIEQLILNYDGQEGNSSSGRLKAHIIGVGQMSQSQAQSSEGPTGILFLSDGVLQIPAVLTASAWEHLQEQEDRECFTSLVNTTVCIQDYRLQFSMAPEQTKCRFFLSVGELATTAAGPVKSSTPCCTTLPSVRLKIVEAWRALLGAEDSQKSQCGFDLSELLGEWQHDCLQAVLQDVQERLMVKRSPLAHPVAVTRWDVDRVRYKGDKSFSVPIKCLVMPEEEAVQLQASPNVGSRTPSGLCAASEDRQTVLPQVCKSLSSTQPSVDDAEWQIAMPAVAERGCKLDSAPLVEDCTLYEDMVVGMLDSDIRPLANPWDIFPPPCETSSSSDSSPKASPAHSPEKPSAATPKLDQAAVLTSTQLPVHSSKEVQQPSEQSFLPPYQKPPDSTSPRATAAPSSSTDEHRTRAAEQSVPALKRESETLVKDMEEIFEGAHSKTKRKRKRSETTPEQLTPSGEEDAQVSGSPPSWLFDTQAWRGARDDSGHSWDQTSGAISRKTSTVHSDGSPFSYSYQVSGQNLQDLSRFRVEESWLQWAVRALVKSLCF</sequence>
<dbReference type="GO" id="GO:0070198">
    <property type="term" value="P:protein localization to chromosome, telomeric region"/>
    <property type="evidence" value="ECO:0007669"/>
    <property type="project" value="TreeGrafter"/>
</dbReference>
<keyword evidence="9" id="KW-1185">Reference proteome</keyword>
<dbReference type="GO" id="GO:0005697">
    <property type="term" value="C:telomerase holoenzyme complex"/>
    <property type="evidence" value="ECO:0007669"/>
    <property type="project" value="InterPro"/>
</dbReference>
<evidence type="ECO:0000256" key="5">
    <source>
        <dbReference type="ARBA" id="ARBA00023242"/>
    </source>
</evidence>
<evidence type="ECO:0000256" key="2">
    <source>
        <dbReference type="ARBA" id="ARBA00004574"/>
    </source>
</evidence>
<feature type="region of interest" description="Disordered" evidence="6">
    <location>
        <begin position="491"/>
        <end position="515"/>
    </location>
</feature>
<feature type="compositionally biased region" description="Polar residues" evidence="6">
    <location>
        <begin position="374"/>
        <end position="388"/>
    </location>
</feature>
<evidence type="ECO:0000256" key="6">
    <source>
        <dbReference type="SAM" id="MobiDB-lite"/>
    </source>
</evidence>
<evidence type="ECO:0000313" key="9">
    <source>
        <dbReference type="Proteomes" id="UP000265040"/>
    </source>
</evidence>
<dbReference type="GO" id="GO:0070187">
    <property type="term" value="C:shelterin complex"/>
    <property type="evidence" value="ECO:0007669"/>
    <property type="project" value="InterPro"/>
</dbReference>
<dbReference type="FunCoup" id="A0A7N6BZ53">
    <property type="interactions" value="25"/>
</dbReference>
<dbReference type="AlphaFoldDB" id="A0A7N6BZ53"/>
<dbReference type="InterPro" id="IPR028631">
    <property type="entry name" value="ACD"/>
</dbReference>
<dbReference type="GeneTree" id="ENSGT00390000004877"/>
<feature type="compositionally biased region" description="Low complexity" evidence="6">
    <location>
        <begin position="335"/>
        <end position="358"/>
    </location>
</feature>
<dbReference type="Ensembl" id="ENSATET00000045769.1">
    <property type="protein sequence ID" value="ENSATEP00000070268.1"/>
    <property type="gene ID" value="ENSATEG00000005752.2"/>
</dbReference>
<feature type="compositionally biased region" description="Polar residues" evidence="6">
    <location>
        <begin position="497"/>
        <end position="515"/>
    </location>
</feature>
<protein>
    <recommendedName>
        <fullName evidence="7">Shelterin complex subunit TPP1/Est3 domain-containing protein</fullName>
    </recommendedName>
</protein>